<protein>
    <submittedName>
        <fullName evidence="3">Uncharacterized protein</fullName>
    </submittedName>
</protein>
<dbReference type="PANTHER" id="PTHR31844">
    <property type="entry name" value="MYELIN-ASSOCIATED NEURITE-OUTGROWTH INHIBITOR-RELATED"/>
    <property type="match status" value="1"/>
</dbReference>
<evidence type="ECO:0000256" key="1">
    <source>
        <dbReference type="ARBA" id="ARBA00005357"/>
    </source>
</evidence>
<evidence type="ECO:0000256" key="2">
    <source>
        <dbReference type="SAM" id="MobiDB-lite"/>
    </source>
</evidence>
<accession>A0A9X9Q841</accession>
<dbReference type="InterPro" id="IPR029247">
    <property type="entry name" value="FAM168A/MANI"/>
</dbReference>
<evidence type="ECO:0000313" key="3">
    <source>
        <dbReference type="EMBL" id="VCX38630.1"/>
    </source>
</evidence>
<dbReference type="Proteomes" id="UP000269945">
    <property type="component" value="Unassembled WGS sequence"/>
</dbReference>
<comment type="similarity">
    <text evidence="1">Belongs to the FAM168 family.</text>
</comment>
<comment type="caution">
    <text evidence="3">The sequence shown here is derived from an EMBL/GenBank/DDBJ whole genome shotgun (WGS) entry which is preliminary data.</text>
</comment>
<gene>
    <name evidence="3" type="ORF">BN2614_LOCUS2</name>
</gene>
<feature type="region of interest" description="Disordered" evidence="2">
    <location>
        <begin position="67"/>
        <end position="98"/>
    </location>
</feature>
<feature type="non-terminal residue" evidence="3">
    <location>
        <position position="1"/>
    </location>
</feature>
<dbReference type="AlphaFoldDB" id="A0A9X9Q841"/>
<sequence length="264" mass="27476">VELGADQSVWAVLEIVNPVYSPGFSGVSYANAKGSAYPTGFPIGYAAAAPKQLHFWHTLQLSCSPTSGTVPPYSSSPDPYQTAVDPKQNDPQPSPNTRQGMCYTQRPCVPPACVMHHTKGLQPNCTQGTVYAAPIPPPTSMGMVAGATMAVSTGTLLTTHSPISATPHAVTVPTYWGLGNAHLQLGTLSVVITLPVLEDGDVQSHHGGSTAGAARLTPPAPTFFLMLSTPSQTLPWSGPAGRGTISLQLTLCVGPRANLVLWAV</sequence>
<dbReference type="EMBL" id="CYRY02043935">
    <property type="protein sequence ID" value="VCX38630.1"/>
    <property type="molecule type" value="Genomic_DNA"/>
</dbReference>
<dbReference type="Pfam" id="PF14944">
    <property type="entry name" value="TCRP1"/>
    <property type="match status" value="2"/>
</dbReference>
<feature type="compositionally biased region" description="Polar residues" evidence="2">
    <location>
        <begin position="89"/>
        <end position="98"/>
    </location>
</feature>
<keyword evidence="4" id="KW-1185">Reference proteome</keyword>
<reference evidence="3 4" key="1">
    <citation type="submission" date="2018-10" db="EMBL/GenBank/DDBJ databases">
        <authorList>
            <person name="Ekblom R."/>
            <person name="Jareborg N."/>
        </authorList>
    </citation>
    <scope>NUCLEOTIDE SEQUENCE [LARGE SCALE GENOMIC DNA]</scope>
    <source>
        <tissue evidence="3">Muscle</tissue>
    </source>
</reference>
<evidence type="ECO:0000313" key="4">
    <source>
        <dbReference type="Proteomes" id="UP000269945"/>
    </source>
</evidence>
<feature type="compositionally biased region" description="Polar residues" evidence="2">
    <location>
        <begin position="67"/>
        <end position="79"/>
    </location>
</feature>
<proteinExistence type="inferred from homology"/>
<organism evidence="3 4">
    <name type="scientific">Gulo gulo</name>
    <name type="common">Wolverine</name>
    <name type="synonym">Gluton</name>
    <dbReference type="NCBI Taxonomy" id="48420"/>
    <lineage>
        <taxon>Eukaryota</taxon>
        <taxon>Metazoa</taxon>
        <taxon>Chordata</taxon>
        <taxon>Craniata</taxon>
        <taxon>Vertebrata</taxon>
        <taxon>Euteleostomi</taxon>
        <taxon>Mammalia</taxon>
        <taxon>Eutheria</taxon>
        <taxon>Laurasiatheria</taxon>
        <taxon>Carnivora</taxon>
        <taxon>Caniformia</taxon>
        <taxon>Musteloidea</taxon>
        <taxon>Mustelidae</taxon>
        <taxon>Guloninae</taxon>
        <taxon>Gulo</taxon>
    </lineage>
</organism>
<name>A0A9X9Q841_GULGU</name>